<dbReference type="AlphaFoldDB" id="A0A5K3FTP8"/>
<organism evidence="1">
    <name type="scientific">Mesocestoides corti</name>
    <name type="common">Flatworm</name>
    <dbReference type="NCBI Taxonomy" id="53468"/>
    <lineage>
        <taxon>Eukaryota</taxon>
        <taxon>Metazoa</taxon>
        <taxon>Spiralia</taxon>
        <taxon>Lophotrochozoa</taxon>
        <taxon>Platyhelminthes</taxon>
        <taxon>Cestoda</taxon>
        <taxon>Eucestoda</taxon>
        <taxon>Cyclophyllidea</taxon>
        <taxon>Mesocestoididae</taxon>
        <taxon>Mesocestoides</taxon>
    </lineage>
</organism>
<dbReference type="WBParaSite" id="MCU_011419-RA">
    <property type="protein sequence ID" value="MCU_011419-RA"/>
    <property type="gene ID" value="MCU_011419"/>
</dbReference>
<name>A0A5K3FTP8_MESCO</name>
<reference evidence="1" key="1">
    <citation type="submission" date="2019-11" db="UniProtKB">
        <authorList>
            <consortium name="WormBaseParasite"/>
        </authorList>
    </citation>
    <scope>IDENTIFICATION</scope>
</reference>
<proteinExistence type="predicted"/>
<protein>
    <submittedName>
        <fullName evidence="1">Secreted protein</fullName>
    </submittedName>
</protein>
<accession>A0A5K3FTP8</accession>
<evidence type="ECO:0000313" key="1">
    <source>
        <dbReference type="WBParaSite" id="MCU_011419-RA"/>
    </source>
</evidence>
<sequence length="70" mass="8545">MHFHWCILRHLELPRKPTNDRPWEVVLRRPQWFQMFVSCECNVVQRFLVASRRKNHTEAKQRLESANSIS</sequence>